<dbReference type="InterPro" id="IPR014729">
    <property type="entry name" value="Rossmann-like_a/b/a_fold"/>
</dbReference>
<evidence type="ECO:0000313" key="2">
    <source>
        <dbReference type="Proteomes" id="UP000606889"/>
    </source>
</evidence>
<dbReference type="EMBL" id="JACOON010000001">
    <property type="protein sequence ID" value="MBC5646984.1"/>
    <property type="molecule type" value="Genomic_DNA"/>
</dbReference>
<accession>A0ABR7ED07</accession>
<sequence>MTAQEKFSSLVKLIYECDDVAVAFSGGTNSSLLLCAAQEAHGKNVWALTANAAFSTQEELYRVHEVLEDYKLNDARIPVYVLQEKSVAKNGADRCETCRKLLSEGVAKAAKNLGASVLLDGRIGEQAGCVDGRMANVEIEQRSPLAELGFVKSDISEMLCAVGRNYYIREPVCCLAERFASGEHLTPEKLDFVEKAEKEIRKFAGKDCSAYFSDWNIAVYTARNLLDCEKENITQKLKEDGAKNVSFTLLEE</sequence>
<dbReference type="Proteomes" id="UP000606889">
    <property type="component" value="Unassembled WGS sequence"/>
</dbReference>
<name>A0ABR7ED07_9FIRM</name>
<protein>
    <submittedName>
        <fullName evidence="1">Uncharacterized protein</fullName>
    </submittedName>
</protein>
<comment type="caution">
    <text evidence="1">The sequence shown here is derived from an EMBL/GenBank/DDBJ whole genome shotgun (WGS) entry which is preliminary data.</text>
</comment>
<gene>
    <name evidence="1" type="ORF">H8S18_01340</name>
</gene>
<dbReference type="RefSeq" id="WP_186856513.1">
    <property type="nucleotide sequence ID" value="NZ_JACOON010000001.1"/>
</dbReference>
<proteinExistence type="predicted"/>
<organism evidence="1 2">
    <name type="scientific">Christensenella tenuis</name>
    <dbReference type="NCBI Taxonomy" id="2763033"/>
    <lineage>
        <taxon>Bacteria</taxon>
        <taxon>Bacillati</taxon>
        <taxon>Bacillota</taxon>
        <taxon>Clostridia</taxon>
        <taxon>Christensenellales</taxon>
        <taxon>Christensenellaceae</taxon>
        <taxon>Christensenella</taxon>
    </lineage>
</organism>
<dbReference type="InterPro" id="IPR052188">
    <property type="entry name" value="Ni-pincer_cofactor_biosynth"/>
</dbReference>
<dbReference type="Gene3D" id="3.40.50.620">
    <property type="entry name" value="HUPs"/>
    <property type="match status" value="1"/>
</dbReference>
<dbReference type="PANTHER" id="PTHR43169:SF4">
    <property type="entry name" value="ATPASE, PP-LOOP SUPERFAMILY-RELATED"/>
    <property type="match status" value="1"/>
</dbReference>
<reference evidence="1 2" key="1">
    <citation type="submission" date="2020-08" db="EMBL/GenBank/DDBJ databases">
        <title>Genome public.</title>
        <authorList>
            <person name="Liu C."/>
            <person name="Sun Q."/>
        </authorList>
    </citation>
    <scope>NUCLEOTIDE SEQUENCE [LARGE SCALE GENOMIC DNA]</scope>
    <source>
        <strain evidence="1 2">NSJ-35</strain>
    </source>
</reference>
<keyword evidence="2" id="KW-1185">Reference proteome</keyword>
<evidence type="ECO:0000313" key="1">
    <source>
        <dbReference type="EMBL" id="MBC5646984.1"/>
    </source>
</evidence>
<dbReference type="SUPFAM" id="SSF52402">
    <property type="entry name" value="Adenine nucleotide alpha hydrolases-like"/>
    <property type="match status" value="1"/>
</dbReference>
<dbReference type="PANTHER" id="PTHR43169">
    <property type="entry name" value="EXSB FAMILY PROTEIN"/>
    <property type="match status" value="1"/>
</dbReference>